<dbReference type="EMBL" id="JAKKOR010000001">
    <property type="protein sequence ID" value="MCF8587397.1"/>
    <property type="molecule type" value="Genomic_DNA"/>
</dbReference>
<keyword evidence="5" id="KW-1185">Reference proteome</keyword>
<feature type="region of interest" description="Disordered" evidence="2">
    <location>
        <begin position="168"/>
        <end position="191"/>
    </location>
</feature>
<evidence type="ECO:0000256" key="2">
    <source>
        <dbReference type="SAM" id="MobiDB-lite"/>
    </source>
</evidence>
<gene>
    <name evidence="4" type="ORF">L5G33_02810</name>
</gene>
<accession>A0ABS9IPE0</accession>
<dbReference type="InterPro" id="IPR003325">
    <property type="entry name" value="TerD"/>
</dbReference>
<dbReference type="CDD" id="cd06974">
    <property type="entry name" value="TerD_like"/>
    <property type="match status" value="1"/>
</dbReference>
<protein>
    <submittedName>
        <fullName evidence="4">TerD family protein</fullName>
    </submittedName>
</protein>
<evidence type="ECO:0000313" key="5">
    <source>
        <dbReference type="Proteomes" id="UP001200110"/>
    </source>
</evidence>
<dbReference type="Pfam" id="PF02342">
    <property type="entry name" value="TerD"/>
    <property type="match status" value="1"/>
</dbReference>
<organism evidence="4 5">
    <name type="scientific">Gordonia liuliyuniae</name>
    <dbReference type="NCBI Taxonomy" id="2911517"/>
    <lineage>
        <taxon>Bacteria</taxon>
        <taxon>Bacillati</taxon>
        <taxon>Actinomycetota</taxon>
        <taxon>Actinomycetes</taxon>
        <taxon>Mycobacteriales</taxon>
        <taxon>Gordoniaceae</taxon>
        <taxon>Gordonia</taxon>
    </lineage>
</organism>
<dbReference type="Proteomes" id="UP001200110">
    <property type="component" value="Unassembled WGS sequence"/>
</dbReference>
<evidence type="ECO:0000256" key="1">
    <source>
        <dbReference type="ARBA" id="ARBA00008775"/>
    </source>
</evidence>
<reference evidence="4 5" key="1">
    <citation type="submission" date="2022-01" db="EMBL/GenBank/DDBJ databases">
        <authorList>
            <person name="Huang Y."/>
        </authorList>
    </citation>
    <scope>NUCLEOTIDE SEQUENCE [LARGE SCALE GENOMIC DNA]</scope>
    <source>
        <strain evidence="4 5">HY366</strain>
    </source>
</reference>
<dbReference type="PANTHER" id="PTHR32097:SF4">
    <property type="entry name" value="GENERAL STRESS PROTEIN 16U"/>
    <property type="match status" value="1"/>
</dbReference>
<sequence length="620" mass="66488">MTIEIVADGNLTTDASVLLLGADGRVRSNDDLIFYNQANSADDSVRLLERTDQIDGISRDAVRIELARLAEDVDRVIVGASVDDPFQALGAASSATMIVADVTTTLARFSIEGLTTERALVFGEVYRRGEEWKLRAVGQGYADGLGALVTEFGIEVDPAVDPQIAAPIDVESPEPAPPVPTPTNVQIRRQRRAPCLPADWDDRPSAYLPTEPAPPAFHRATLFPAVHAKASINHEQRATSILLATMEIVREFGRAVLGSIGAPGGRVTSFVEPAFTINGAESRPDGLIRVTRGATTWTALVEVKIGARRLEADQVATYMAVAKSKGYDAVITISPDLMPVAGALAVTPDPKLLKSISLHHLAWEEIISAAAVTLEHTGIDNCERARLLHEFLTYAVHPSSGMHVFDDMGSHWARVRDAVKTRTVSAHDSAPAEVCQNFDRLVRHIALQLSAMLGQRVQAVPPAEHRDAVSRARQLADSGRLFGTLRTAGLVGPIVVEADLTRDRAICSITIAAPRNGRPLTHVNWMLRQLSDADSRTRVVSHHAGCREQTALLLGDARNDPGRLVPSGGRGIREFTVSVDRSTGTKRAGSSGGFAATVTHLVTDFYGAIASVLKAAPPSP</sequence>
<name>A0ABS9IPE0_9ACTN</name>
<dbReference type="InterPro" id="IPR051324">
    <property type="entry name" value="Stress/Tellurium_Resist"/>
</dbReference>
<evidence type="ECO:0000313" key="4">
    <source>
        <dbReference type="EMBL" id="MCF8587397.1"/>
    </source>
</evidence>
<dbReference type="PANTHER" id="PTHR32097">
    <property type="entry name" value="CAMP-BINDING PROTEIN 1-RELATED"/>
    <property type="match status" value="1"/>
</dbReference>
<comment type="caution">
    <text evidence="4">The sequence shown here is derived from an EMBL/GenBank/DDBJ whole genome shotgun (WGS) entry which is preliminary data.</text>
</comment>
<proteinExistence type="inferred from homology"/>
<feature type="domain" description="TerD" evidence="3">
    <location>
        <begin position="9"/>
        <end position="152"/>
    </location>
</feature>
<comment type="similarity">
    <text evidence="1">Belongs to the CAPAB/TerDEXZ family.</text>
</comment>
<evidence type="ECO:0000259" key="3">
    <source>
        <dbReference type="Pfam" id="PF02342"/>
    </source>
</evidence>
<dbReference type="Gene3D" id="2.60.60.30">
    <property type="entry name" value="sav2460 like domains"/>
    <property type="match status" value="1"/>
</dbReference>